<dbReference type="PANTHER" id="PTHR37944:SF1">
    <property type="entry name" value="PORIN B"/>
    <property type="match status" value="1"/>
</dbReference>
<dbReference type="GO" id="GO:0016020">
    <property type="term" value="C:membrane"/>
    <property type="evidence" value="ECO:0007669"/>
    <property type="project" value="InterPro"/>
</dbReference>
<dbReference type="PANTHER" id="PTHR37944">
    <property type="entry name" value="PORIN B"/>
    <property type="match status" value="1"/>
</dbReference>
<dbReference type="InterPro" id="IPR052932">
    <property type="entry name" value="OprB_Porin"/>
</dbReference>
<keyword evidence="4" id="KW-1185">Reference proteome</keyword>
<protein>
    <submittedName>
        <fullName evidence="3">Carbohydrate porin</fullName>
    </submittedName>
</protein>
<evidence type="ECO:0000313" key="3">
    <source>
        <dbReference type="EMBL" id="QDH17979.1"/>
    </source>
</evidence>
<dbReference type="Gene3D" id="2.40.160.180">
    <property type="entry name" value="Carbohydrate-selective porin OprB"/>
    <property type="match status" value="1"/>
</dbReference>
<dbReference type="OrthoDB" id="177316at2"/>
<dbReference type="Proteomes" id="UP000316313">
    <property type="component" value="Chromosome"/>
</dbReference>
<dbReference type="KEGG" id="ssam:E3D00_03920"/>
<dbReference type="GO" id="GO:0015288">
    <property type="term" value="F:porin activity"/>
    <property type="evidence" value="ECO:0007669"/>
    <property type="project" value="InterPro"/>
</dbReference>
<gene>
    <name evidence="3" type="ORF">E3D00_03920</name>
</gene>
<dbReference type="InterPro" id="IPR038673">
    <property type="entry name" value="OprB_sf"/>
</dbReference>
<evidence type="ECO:0000313" key="4">
    <source>
        <dbReference type="Proteomes" id="UP000316313"/>
    </source>
</evidence>
<evidence type="ECO:0000256" key="2">
    <source>
        <dbReference type="RuleBase" id="RU363072"/>
    </source>
</evidence>
<comment type="similarity">
    <text evidence="1 2">Belongs to the OprB family.</text>
</comment>
<evidence type="ECO:0000256" key="1">
    <source>
        <dbReference type="ARBA" id="ARBA00008769"/>
    </source>
</evidence>
<organism evidence="3 4">
    <name type="scientific">Swingsia samuiensis</name>
    <dbReference type="NCBI Taxonomy" id="1293412"/>
    <lineage>
        <taxon>Bacteria</taxon>
        <taxon>Pseudomonadati</taxon>
        <taxon>Pseudomonadota</taxon>
        <taxon>Alphaproteobacteria</taxon>
        <taxon>Acetobacterales</taxon>
        <taxon>Acetobacteraceae</taxon>
        <taxon>Swingsia</taxon>
    </lineage>
</organism>
<dbReference type="InterPro" id="IPR007049">
    <property type="entry name" value="Carb-sel_porin_OprB"/>
</dbReference>
<dbReference type="AlphaFoldDB" id="A0A4Y6UK38"/>
<name>A0A4Y6UK38_9PROT</name>
<sequence length="413" mass="46592">MIPVWGRLNKKLNRYGVGLVVDYTSESALALNGGHSGDAGYAHQIGVELDLDWEKLIGWKGFKTHTVMVNRAGHNLATDFRDYSLNGFQEIFGGGGNVGVHLVYVYGTQDLYNKRIQISAGKMPVNIDFANSPLFCTFMNKSNCGIPKSLTKGAAGYATYPGSTWGARIRYWMLHGFYMQAGLYGVNPGLNTNRYDRTGFNMSVNRYTGVYIPYEIGFIPSFGPHKLVGHYKFGVAYDSSSYRDVYYDSYGQPAALTGEPYRWTRGKVQMWLEGDQMLIRNGWGPLHGLYALAGWTHNQSENGPYSEQIYAGIVNRGMFKSRPKDTFGIEWSRTFASEKIKATQWIQHNKGIESLSGNATYPQSYVMTFEVTYNIHVWSGVSIQPDYQHIWRPNLQKNYKDIDALGLKIHTVL</sequence>
<dbReference type="GO" id="GO:0008643">
    <property type="term" value="P:carbohydrate transport"/>
    <property type="evidence" value="ECO:0007669"/>
    <property type="project" value="InterPro"/>
</dbReference>
<reference evidence="3 4" key="1">
    <citation type="submission" date="2019-03" db="EMBL/GenBank/DDBJ databases">
        <title>The complete genome sequence of Swingsia samuiensis NBRC107927(T).</title>
        <authorList>
            <person name="Chua K.-O."/>
            <person name="Chan K.-G."/>
            <person name="See-Too W.-S."/>
        </authorList>
    </citation>
    <scope>NUCLEOTIDE SEQUENCE [LARGE SCALE GENOMIC DNA]</scope>
    <source>
        <strain evidence="3 4">AH83</strain>
    </source>
</reference>
<accession>A0A4Y6UK38</accession>
<dbReference type="Pfam" id="PF04966">
    <property type="entry name" value="OprB"/>
    <property type="match status" value="1"/>
</dbReference>
<dbReference type="EMBL" id="CP038141">
    <property type="protein sequence ID" value="QDH17979.1"/>
    <property type="molecule type" value="Genomic_DNA"/>
</dbReference>
<proteinExistence type="inferred from homology"/>